<evidence type="ECO:0000256" key="1">
    <source>
        <dbReference type="SAM" id="MobiDB-lite"/>
    </source>
</evidence>
<gene>
    <name evidence="3" type="ORF">CMUST_00400</name>
</gene>
<feature type="region of interest" description="Disordered" evidence="1">
    <location>
        <begin position="26"/>
        <end position="57"/>
    </location>
</feature>
<name>A0A0G3H006_9CORY</name>
<dbReference type="STRING" id="571915.CMUST_00400"/>
<evidence type="ECO:0000313" key="4">
    <source>
        <dbReference type="Proteomes" id="UP000035199"/>
    </source>
</evidence>
<organism evidence="3 4">
    <name type="scientific">Corynebacterium mustelae</name>
    <dbReference type="NCBI Taxonomy" id="571915"/>
    <lineage>
        <taxon>Bacteria</taxon>
        <taxon>Bacillati</taxon>
        <taxon>Actinomycetota</taxon>
        <taxon>Actinomycetes</taxon>
        <taxon>Mycobacteriales</taxon>
        <taxon>Corynebacteriaceae</taxon>
        <taxon>Corynebacterium</taxon>
    </lineage>
</organism>
<dbReference type="Proteomes" id="UP000035199">
    <property type="component" value="Chromosome"/>
</dbReference>
<dbReference type="EMBL" id="CP011542">
    <property type="protein sequence ID" value="AKK04437.1"/>
    <property type="molecule type" value="Genomic_DNA"/>
</dbReference>
<dbReference type="OrthoDB" id="9812120at2"/>
<keyword evidence="2" id="KW-0732">Signal</keyword>
<keyword evidence="4" id="KW-1185">Reference proteome</keyword>
<sequence>MGFGTRKFWVFVASIGVTMALSACSADQGGKTPAAADNASAAQQETPPPSLVDDDTGRGLLQQLSGEDSVDVVIGDDNDVRFQEHARKAVQLKAALVTPTDGAGATTMADEMKKDYSVIATEKLDDVQLENPTEQAVTPANLLHGYKPTINDTVVVLGKDASLANVVTAMAHGVRIELLPVSDVRASASVMKQVAEPKNLTIIAAGSDFGGSAGLEKQLSLAKAGPVPGGETGLVFPGRRMVALYGHPSGPALGAMGEQNPEEAVHRVEDLVRQYQEASLDKDNGYVPAFEIIATVASSSAGDDGDYSNESKVEDLKPYVDAIGAAGGYAILDLQPGHASFLDQAKRYQELLELPHVGLALDPEWKIKPDERPLARVGNTTSAEIDEVSDWLAQLVREKNLPQKILILHQFQVAMIEGRENMNVNHPELAFVLHADGHGTPEQKFDTWNTLREGLQPEIFLAWKNFIDEDTPMFDPVQTTQIDPQPWFVSYQ</sequence>
<feature type="signal peptide" evidence="2">
    <location>
        <begin position="1"/>
        <end position="25"/>
    </location>
</feature>
<dbReference type="KEGG" id="cmv:CMUST_00400"/>
<dbReference type="RefSeq" id="WP_052844449.1">
    <property type="nucleotide sequence ID" value="NZ_CP011542.1"/>
</dbReference>
<evidence type="ECO:0008006" key="5">
    <source>
        <dbReference type="Google" id="ProtNLM"/>
    </source>
</evidence>
<dbReference type="AlphaFoldDB" id="A0A0G3H006"/>
<dbReference type="PROSITE" id="PS51257">
    <property type="entry name" value="PROKAR_LIPOPROTEIN"/>
    <property type="match status" value="1"/>
</dbReference>
<accession>A0A0G3H006</accession>
<protein>
    <recommendedName>
        <fullName evidence="5">Cell wall-binding repeat 2 family protein</fullName>
    </recommendedName>
</protein>
<feature type="chain" id="PRO_5005184427" description="Cell wall-binding repeat 2 family protein" evidence="2">
    <location>
        <begin position="26"/>
        <end position="492"/>
    </location>
</feature>
<proteinExistence type="predicted"/>
<evidence type="ECO:0000313" key="3">
    <source>
        <dbReference type="EMBL" id="AKK04437.1"/>
    </source>
</evidence>
<reference evidence="3 4" key="1">
    <citation type="journal article" date="2015" name="Genome Announc.">
        <title>Complete Genome Sequence of the Type Strain Corynebacterium mustelae DSM 45274, Isolated from Various Tissues of a Male Ferret with Lethal Sepsis.</title>
        <authorList>
            <person name="Ruckert C."/>
            <person name="Eimer J."/>
            <person name="Winkler A."/>
            <person name="Tauch A."/>
        </authorList>
    </citation>
    <scope>NUCLEOTIDE SEQUENCE [LARGE SCALE GENOMIC DNA]</scope>
    <source>
        <strain evidence="3 4">DSM 45274</strain>
    </source>
</reference>
<reference evidence="4" key="2">
    <citation type="submission" date="2015-05" db="EMBL/GenBank/DDBJ databases">
        <title>Complete genome sequence of Corynebacterium mustelae DSM 45274, isolated from various tissues of a male ferret with lethal sepsis.</title>
        <authorList>
            <person name="Ruckert C."/>
            <person name="Albersmeier A."/>
            <person name="Winkler A."/>
            <person name="Tauch A."/>
        </authorList>
    </citation>
    <scope>NUCLEOTIDE SEQUENCE [LARGE SCALE GENOMIC DNA]</scope>
    <source>
        <strain evidence="4">DSM 45274</strain>
    </source>
</reference>
<evidence type="ECO:0000256" key="2">
    <source>
        <dbReference type="SAM" id="SignalP"/>
    </source>
</evidence>
<dbReference type="PATRIC" id="fig|571915.4.peg.82"/>